<evidence type="ECO:0000313" key="12">
    <source>
        <dbReference type="Proteomes" id="UP001295423"/>
    </source>
</evidence>
<dbReference type="Gene3D" id="2.70.160.11">
    <property type="entry name" value="Hnrnp arginine n-methyltransferase1"/>
    <property type="match status" value="1"/>
</dbReference>
<dbReference type="Gene3D" id="3.20.20.150">
    <property type="entry name" value="Divalent-metal-dependent TIM barrel enzymes"/>
    <property type="match status" value="1"/>
</dbReference>
<name>A0AAD2FJC1_9STRA</name>
<feature type="domain" description="PRMT5 oligomerisation" evidence="10">
    <location>
        <begin position="572"/>
        <end position="669"/>
    </location>
</feature>
<feature type="binding site" evidence="6">
    <location>
        <position position="300"/>
    </location>
    <ligand>
        <name>S-adenosyl-L-methionine</name>
        <dbReference type="ChEBI" id="CHEBI:59789"/>
    </ligand>
</feature>
<dbReference type="GO" id="GO:0006355">
    <property type="term" value="P:regulation of DNA-templated transcription"/>
    <property type="evidence" value="ECO:0007669"/>
    <property type="project" value="TreeGrafter"/>
</dbReference>
<feature type="binding site" evidence="6">
    <location>
        <position position="376"/>
    </location>
    <ligand>
        <name>S-adenosyl-L-methionine</name>
        <dbReference type="ChEBI" id="CHEBI:59789"/>
    </ligand>
</feature>
<dbReference type="InterPro" id="IPR029063">
    <property type="entry name" value="SAM-dependent_MTases_sf"/>
</dbReference>
<feature type="active site" description="Proton donor/acceptor" evidence="5">
    <location>
        <position position="434"/>
    </location>
</feature>
<protein>
    <recommendedName>
        <fullName evidence="4">Protein arginine N-methyltransferase</fullName>
    </recommendedName>
</protein>
<evidence type="ECO:0000256" key="4">
    <source>
        <dbReference type="PIRNR" id="PIRNR015894"/>
    </source>
</evidence>
<reference evidence="11" key="1">
    <citation type="submission" date="2023-08" db="EMBL/GenBank/DDBJ databases">
        <authorList>
            <person name="Audoor S."/>
            <person name="Bilcke G."/>
        </authorList>
    </citation>
    <scope>NUCLEOTIDE SEQUENCE</scope>
</reference>
<evidence type="ECO:0000256" key="5">
    <source>
        <dbReference type="PIRSR" id="PIRSR015894-1"/>
    </source>
</evidence>
<dbReference type="SUPFAM" id="SSF53335">
    <property type="entry name" value="S-adenosyl-L-methionine-dependent methyltransferases"/>
    <property type="match status" value="1"/>
</dbReference>
<evidence type="ECO:0000259" key="10">
    <source>
        <dbReference type="Pfam" id="PF17286"/>
    </source>
</evidence>
<evidence type="ECO:0000259" key="9">
    <source>
        <dbReference type="Pfam" id="PF17285"/>
    </source>
</evidence>
<evidence type="ECO:0000256" key="1">
    <source>
        <dbReference type="ARBA" id="ARBA00022603"/>
    </source>
</evidence>
<comment type="caution">
    <text evidence="11">The sequence shown here is derived from an EMBL/GenBank/DDBJ whole genome shotgun (WGS) entry which is preliminary data.</text>
</comment>
<dbReference type="GO" id="GO:0032259">
    <property type="term" value="P:methylation"/>
    <property type="evidence" value="ECO:0007669"/>
    <property type="project" value="UniProtKB-KW"/>
</dbReference>
<dbReference type="PANTHER" id="PTHR10738">
    <property type="entry name" value="PROTEIN ARGININE N-METHYLTRANSFERASE 5"/>
    <property type="match status" value="1"/>
</dbReference>
<evidence type="ECO:0000256" key="6">
    <source>
        <dbReference type="PIRSR" id="PIRSR015894-2"/>
    </source>
</evidence>
<evidence type="ECO:0000259" key="8">
    <source>
        <dbReference type="Pfam" id="PF05185"/>
    </source>
</evidence>
<dbReference type="AlphaFoldDB" id="A0AAD2FJC1"/>
<dbReference type="GO" id="GO:0016274">
    <property type="term" value="F:protein-arginine N-methyltransferase activity"/>
    <property type="evidence" value="ECO:0007669"/>
    <property type="project" value="InterPro"/>
</dbReference>
<sequence length="673" mass="73762">MSTEKETPLIAGLSMPQQKPDAAKLLQSAREDGYDYVITDLPLSQEARSDVIALTGRWWRTSIVGNVPEDPPEALLKNLTKYLEWAIHMGIPAVILPSPPKDMVFEYAQVLQSLAIDAQSSNTQLWIRTLLNEESLQRYELLTRLCDGQPNIATMLIMEPLKPTSSPAAATASQIIMLHKAIGAQLKAVCFPTSVFLTNKRGYPTLSKSHQVLFTEVLKRIGRTVRILIEGAPKHDIPGAGDGMGSTKCLPYLQYIRHIRQRPECVAALDTEEASLESGYLDSLQRPLQPLKDHLEFSMYETFEKDPVKYAKYQEACTMALSDGMASMKPDSASPKMITIAVAGAGRGPLVMRAIRAFKSLNADPTAVVLRVFALEKNPSAVVYLQSMAQNHADWKGIVTIVHTDARKLTLEHLGGRKIDIVVSELLGSFGDNELSPECLDPLLASECCKPSTISIPMQYTTFVAPVSSVRLHTDARQQAQVPHEGGQTLGLQRAMETSYVVRSHAASQTHPEQTCWNFQHPAKETGMERAVSLDFAPDATFAAAAGSGYGALDPAIAGIVSQVLPGSGGAVTLHGLLGSFTAVLYASKDHYSELSIAPHRFSEKMFSWFPIYFPFREPLHVPSGCSVGVKMWRKTADGRVWYEWCAKVHKNGTTIAVTPIHNPKGRSSDVSL</sequence>
<dbReference type="Pfam" id="PF17285">
    <property type="entry name" value="PRMT5_TIM"/>
    <property type="match status" value="1"/>
</dbReference>
<organism evidence="11 12">
    <name type="scientific">Cylindrotheca closterium</name>
    <dbReference type="NCBI Taxonomy" id="2856"/>
    <lineage>
        <taxon>Eukaryota</taxon>
        <taxon>Sar</taxon>
        <taxon>Stramenopiles</taxon>
        <taxon>Ochrophyta</taxon>
        <taxon>Bacillariophyta</taxon>
        <taxon>Bacillariophyceae</taxon>
        <taxon>Bacillariophycidae</taxon>
        <taxon>Bacillariales</taxon>
        <taxon>Bacillariaceae</taxon>
        <taxon>Cylindrotheca</taxon>
    </lineage>
</organism>
<evidence type="ECO:0000256" key="2">
    <source>
        <dbReference type="ARBA" id="ARBA00022679"/>
    </source>
</evidence>
<evidence type="ECO:0000256" key="7">
    <source>
        <dbReference type="PIRSR" id="PIRSR015894-3"/>
    </source>
</evidence>
<keyword evidence="1 4" id="KW-0489">Methyltransferase</keyword>
<dbReference type="Gene3D" id="3.40.50.150">
    <property type="entry name" value="Vaccinia Virus protein VP39"/>
    <property type="match status" value="1"/>
</dbReference>
<proteinExistence type="inferred from homology"/>
<dbReference type="PANTHER" id="PTHR10738:SF0">
    <property type="entry name" value="PROTEIN ARGININE N-METHYLTRANSFERASE 5"/>
    <property type="match status" value="1"/>
</dbReference>
<dbReference type="EMBL" id="CAKOGP040001112">
    <property type="protein sequence ID" value="CAJ1943008.1"/>
    <property type="molecule type" value="Genomic_DNA"/>
</dbReference>
<gene>
    <name evidence="11" type="ORF">CYCCA115_LOCUS8231</name>
</gene>
<dbReference type="InterPro" id="IPR035248">
    <property type="entry name" value="PRMT5_C"/>
</dbReference>
<dbReference type="Pfam" id="PF17286">
    <property type="entry name" value="PRMT5_C"/>
    <property type="match status" value="2"/>
</dbReference>
<comment type="similarity">
    <text evidence="4">Belongs to the class I-like SAM-binding methyltransferase superfamily.</text>
</comment>
<dbReference type="InterPro" id="IPR007857">
    <property type="entry name" value="Arg_MeTrfase_PRMT5"/>
</dbReference>
<dbReference type="InterPro" id="IPR035247">
    <property type="entry name" value="PRMT5_TIM"/>
</dbReference>
<feature type="site" description="Critical for specifying symmetric addition of methyl groups" evidence="7">
    <location>
        <position position="303"/>
    </location>
</feature>
<dbReference type="GO" id="GO:0005634">
    <property type="term" value="C:nucleus"/>
    <property type="evidence" value="ECO:0007669"/>
    <property type="project" value="TreeGrafter"/>
</dbReference>
<feature type="domain" description="PRMT5 oligomerisation" evidence="10">
    <location>
        <begin position="459"/>
        <end position="537"/>
    </location>
</feature>
<feature type="domain" description="PRMT5 TIM barrel" evidence="9">
    <location>
        <begin position="54"/>
        <end position="260"/>
    </location>
</feature>
<dbReference type="GO" id="GO:0005829">
    <property type="term" value="C:cytosol"/>
    <property type="evidence" value="ECO:0007669"/>
    <property type="project" value="TreeGrafter"/>
</dbReference>
<evidence type="ECO:0000256" key="3">
    <source>
        <dbReference type="ARBA" id="ARBA00022691"/>
    </source>
</evidence>
<dbReference type="Proteomes" id="UP001295423">
    <property type="component" value="Unassembled WGS sequence"/>
</dbReference>
<dbReference type="PIRSF" id="PIRSF015894">
    <property type="entry name" value="Skb1_MeTrfase"/>
    <property type="match status" value="1"/>
</dbReference>
<keyword evidence="12" id="KW-1185">Reference proteome</keyword>
<evidence type="ECO:0000313" key="11">
    <source>
        <dbReference type="EMBL" id="CAJ1943008.1"/>
    </source>
</evidence>
<keyword evidence="3 4" id="KW-0949">S-adenosyl-L-methionine</keyword>
<dbReference type="InterPro" id="IPR035075">
    <property type="entry name" value="PRMT5"/>
</dbReference>
<keyword evidence="2 4" id="KW-0808">Transferase</keyword>
<dbReference type="PROSITE" id="PS51678">
    <property type="entry name" value="SAM_MT_PRMT"/>
    <property type="match status" value="1"/>
</dbReference>
<dbReference type="InterPro" id="IPR025799">
    <property type="entry name" value="Arg_MeTrfase"/>
</dbReference>
<feature type="active site" description="Proton donor/acceptor" evidence="5">
    <location>
        <position position="425"/>
    </location>
</feature>
<feature type="domain" description="PRMT5 arginine-N-methyltransferase" evidence="8">
    <location>
        <begin position="273"/>
        <end position="445"/>
    </location>
</feature>
<dbReference type="Pfam" id="PF05185">
    <property type="entry name" value="PRMT5"/>
    <property type="match status" value="1"/>
</dbReference>
<feature type="binding site" evidence="6">
    <location>
        <begin position="309"/>
        <end position="310"/>
    </location>
    <ligand>
        <name>S-adenosyl-L-methionine</name>
        <dbReference type="ChEBI" id="CHEBI:59789"/>
    </ligand>
</feature>
<accession>A0AAD2FJC1</accession>